<name>A0ABV8ALJ9_9BACT</name>
<evidence type="ECO:0000313" key="2">
    <source>
        <dbReference type="Proteomes" id="UP001595805"/>
    </source>
</evidence>
<dbReference type="InterPro" id="IPR036737">
    <property type="entry name" value="OmpA-like_sf"/>
</dbReference>
<accession>A0ABV8ALJ9</accession>
<dbReference type="Gene3D" id="1.25.40.10">
    <property type="entry name" value="Tetratricopeptide repeat domain"/>
    <property type="match status" value="1"/>
</dbReference>
<dbReference type="NCBIfam" id="NF047558">
    <property type="entry name" value="TPR_END_plus"/>
    <property type="match status" value="1"/>
</dbReference>
<reference evidence="2" key="1">
    <citation type="journal article" date="2019" name="Int. J. Syst. Evol. Microbiol.">
        <title>The Global Catalogue of Microorganisms (GCM) 10K type strain sequencing project: providing services to taxonomists for standard genome sequencing and annotation.</title>
        <authorList>
            <consortium name="The Broad Institute Genomics Platform"/>
            <consortium name="The Broad Institute Genome Sequencing Center for Infectious Disease"/>
            <person name="Wu L."/>
            <person name="Ma J."/>
        </authorList>
    </citation>
    <scope>NUCLEOTIDE SEQUENCE [LARGE SCALE GENOMIC DNA]</scope>
    <source>
        <strain evidence="2">CCUG 60523</strain>
    </source>
</reference>
<gene>
    <name evidence="1" type="ORF">ACFOSV_01320</name>
</gene>
<organism evidence="1 2">
    <name type="scientific">Algoriphagus namhaensis</name>
    <dbReference type="NCBI Taxonomy" id="915353"/>
    <lineage>
        <taxon>Bacteria</taxon>
        <taxon>Pseudomonadati</taxon>
        <taxon>Bacteroidota</taxon>
        <taxon>Cytophagia</taxon>
        <taxon>Cytophagales</taxon>
        <taxon>Cyclobacteriaceae</taxon>
        <taxon>Algoriphagus</taxon>
    </lineage>
</organism>
<proteinExistence type="predicted"/>
<dbReference type="SMART" id="SM00028">
    <property type="entry name" value="TPR"/>
    <property type="match status" value="3"/>
</dbReference>
<evidence type="ECO:0000313" key="1">
    <source>
        <dbReference type="EMBL" id="MFC3878793.1"/>
    </source>
</evidence>
<protein>
    <submittedName>
        <fullName evidence="1">TPR end-of-group domain-containing protein</fullName>
    </submittedName>
</protein>
<dbReference type="Gene3D" id="3.30.1330.60">
    <property type="entry name" value="OmpA-like domain"/>
    <property type="match status" value="1"/>
</dbReference>
<dbReference type="InterPro" id="IPR019734">
    <property type="entry name" value="TPR_rpt"/>
</dbReference>
<dbReference type="SUPFAM" id="SSF48452">
    <property type="entry name" value="TPR-like"/>
    <property type="match status" value="1"/>
</dbReference>
<sequence>MAKLMPEYEYLKETKLLPTKLQYHRDSVKFEVSGEIPVLSVLLPRNPKLKLVFKHSDKIIDLGWLELNKGVSSYTYKSSYSFVYKPWMDTAILELQFFQGKKESDLPYEVKILARGVITSPLLAKVGKAQANEPIPAVGMYIPTGLLDVDLMQSKSFSFYFSPGESEFSPSLKSNREEIEALQRFLIANPSIESFKITGIQSPEREEGRDSRLGNDRAQALSQYLLANKIILDSSRMDVTSRWNDWFDFRLLLREYTDLSTSQRDTYYDILLNGDPYESQREALSRLASFPKVSRALYPRLRVAKLEVSARPVQGLNAQESQRLQKALAGDGLNSELSMLDWALAGETSPRLEDKDKIYIKMTELFRTALPYNNLAVVKMRQAQRSLIVTERDSLLLRAEVLLRQAERIEASPYILHNLGQILVLKGEYWEAYKKLSDATTLTRREDFLKINESLRGALDIIRGDYKLATLRFDYEYSEPKDFFNKGLAYYMAKDYANATLFFEESVFARRDYGYGFYGLAMVAAASNQKEVALIHLTKAIDSNEVLYQKALVDPIFEELRSSQEFFEIFRKGE</sequence>
<dbReference type="EMBL" id="JBHRZS010000002">
    <property type="protein sequence ID" value="MFC3878793.1"/>
    <property type="molecule type" value="Genomic_DNA"/>
</dbReference>
<comment type="caution">
    <text evidence="1">The sequence shown here is derived from an EMBL/GenBank/DDBJ whole genome shotgun (WGS) entry which is preliminary data.</text>
</comment>
<dbReference type="InterPro" id="IPR011990">
    <property type="entry name" value="TPR-like_helical_dom_sf"/>
</dbReference>
<keyword evidence="2" id="KW-1185">Reference proteome</keyword>
<dbReference type="Proteomes" id="UP001595805">
    <property type="component" value="Unassembled WGS sequence"/>
</dbReference>
<dbReference type="RefSeq" id="WP_377902592.1">
    <property type="nucleotide sequence ID" value="NZ_JBHRZS010000002.1"/>
</dbReference>